<organism evidence="2 3">
    <name type="scientific">Actinosynnema pretiosum subsp. pretiosum</name>
    <dbReference type="NCBI Taxonomy" id="103721"/>
    <lineage>
        <taxon>Bacteria</taxon>
        <taxon>Bacillati</taxon>
        <taxon>Actinomycetota</taxon>
        <taxon>Actinomycetes</taxon>
        <taxon>Pseudonocardiales</taxon>
        <taxon>Pseudonocardiaceae</taxon>
        <taxon>Actinosynnema</taxon>
    </lineage>
</organism>
<proteinExistence type="predicted"/>
<evidence type="ECO:0000313" key="2">
    <source>
        <dbReference type="EMBL" id="QUF03960.1"/>
    </source>
</evidence>
<name>A0AA45R3U9_9PSEU</name>
<reference evidence="2" key="1">
    <citation type="submission" date="2021-04" db="EMBL/GenBank/DDBJ databases">
        <title>Genomic sequence of Actinosynnema pretiosum subsp. pretiosum ATCC 31280 (C-14919).</title>
        <authorList>
            <person name="Bai L."/>
            <person name="Wang X."/>
            <person name="Xiao Y."/>
        </authorList>
    </citation>
    <scope>NUCLEOTIDE SEQUENCE</scope>
    <source>
        <strain evidence="2">ATCC 31280</strain>
    </source>
</reference>
<evidence type="ECO:0000313" key="3">
    <source>
        <dbReference type="Proteomes" id="UP000677152"/>
    </source>
</evidence>
<dbReference type="AlphaFoldDB" id="A0AA45R3U9"/>
<evidence type="ECO:0000256" key="1">
    <source>
        <dbReference type="SAM" id="MobiDB-lite"/>
    </source>
</evidence>
<dbReference type="Proteomes" id="UP000677152">
    <property type="component" value="Chromosome"/>
</dbReference>
<feature type="region of interest" description="Disordered" evidence="1">
    <location>
        <begin position="119"/>
        <end position="141"/>
    </location>
</feature>
<feature type="region of interest" description="Disordered" evidence="1">
    <location>
        <begin position="1"/>
        <end position="24"/>
    </location>
</feature>
<sequence length="141" mass="15292">MTSKPLQHKEKNMPAPRKSTPPSHVEDLGALVVARQLTPARKNLFGLDFAVRRDLSAEEYVAYWRTVSEGQDAASLAMLLTEPAVADQLNAQLNVLPREHMNIILARIMRTAGVLTRTAADENQGAEDEAADGQGGRSASS</sequence>
<accession>A0AA45R3U9</accession>
<dbReference type="EMBL" id="CP073249">
    <property type="protein sequence ID" value="QUF03960.1"/>
    <property type="molecule type" value="Genomic_DNA"/>
</dbReference>
<protein>
    <submittedName>
        <fullName evidence="2">Uncharacterized protein</fullName>
    </submittedName>
</protein>
<gene>
    <name evidence="2" type="ORF">KCV87_32170</name>
</gene>